<feature type="compositionally biased region" description="Low complexity" evidence="1">
    <location>
        <begin position="87"/>
        <end position="101"/>
    </location>
</feature>
<dbReference type="AlphaFoldDB" id="A0A9P8WJ51"/>
<evidence type="ECO:0000313" key="3">
    <source>
        <dbReference type="Proteomes" id="UP000777438"/>
    </source>
</evidence>
<feature type="compositionally biased region" description="Low complexity" evidence="1">
    <location>
        <begin position="109"/>
        <end position="123"/>
    </location>
</feature>
<keyword evidence="3" id="KW-1185">Reference proteome</keyword>
<dbReference type="OrthoDB" id="5236058at2759"/>
<feature type="compositionally biased region" description="Low complexity" evidence="1">
    <location>
        <begin position="31"/>
        <end position="40"/>
    </location>
</feature>
<accession>A0A9P8WJ51</accession>
<comment type="caution">
    <text evidence="2">The sequence shown here is derived from an EMBL/GenBank/DDBJ whole genome shotgun (WGS) entry which is preliminary data.</text>
</comment>
<evidence type="ECO:0000256" key="1">
    <source>
        <dbReference type="SAM" id="MobiDB-lite"/>
    </source>
</evidence>
<organism evidence="2 3">
    <name type="scientific">Thelonectria olida</name>
    <dbReference type="NCBI Taxonomy" id="1576542"/>
    <lineage>
        <taxon>Eukaryota</taxon>
        <taxon>Fungi</taxon>
        <taxon>Dikarya</taxon>
        <taxon>Ascomycota</taxon>
        <taxon>Pezizomycotina</taxon>
        <taxon>Sordariomycetes</taxon>
        <taxon>Hypocreomycetidae</taxon>
        <taxon>Hypocreales</taxon>
        <taxon>Nectriaceae</taxon>
        <taxon>Thelonectria</taxon>
    </lineage>
</organism>
<feature type="region of interest" description="Disordered" evidence="1">
    <location>
        <begin position="15"/>
        <end position="194"/>
    </location>
</feature>
<protein>
    <submittedName>
        <fullName evidence="2">Uncharacterized protein</fullName>
    </submittedName>
</protein>
<feature type="compositionally biased region" description="Basic residues" evidence="1">
    <location>
        <begin position="21"/>
        <end position="30"/>
    </location>
</feature>
<proteinExistence type="predicted"/>
<sequence>MRAMGFGSWLRGMFLTQSPKHAPKKPHLRRSNTTPTRSPTRQPPPPSTPQRTRYSAKMGRPMDPMWTPSQTATTNSSRSTRRRPKRPTSQASQLPSQTQTPTPQPLTPTPTQQSTHHSTGSPTAAPLSRSASAPTSRPGRSVTPSVYPRPNTPKPAHKPYRHMERELREASRTPERSHSRSQRKHSRHRSVGSIDSIPLKQNRMDRKVIKQVVSRVSDLFNHIPFVVSGLSAMVYYGFEGRRSTNITILCPASSREAIRGWAKAKALQTFPDKPDQFGIHTAEGGYRTLRVKYVDEGFEELHTLRSESMKTSVLSLAGLADQLAEGYIRELAVSNGRRQEGFATDMIWVLKRIASSSRPEHWLSPQRCPRIWDDTFWEPFTLSFPDSVPLFGAAGFGVEEAEELPAWDTREEMIYDEERTPERPMSYPYPRGAQRDLLILSEHNVRALSAGANRF</sequence>
<reference evidence="2 3" key="1">
    <citation type="journal article" date="2021" name="Nat. Commun.">
        <title>Genetic determinants of endophytism in the Arabidopsis root mycobiome.</title>
        <authorList>
            <person name="Mesny F."/>
            <person name="Miyauchi S."/>
            <person name="Thiergart T."/>
            <person name="Pickel B."/>
            <person name="Atanasova L."/>
            <person name="Karlsson M."/>
            <person name="Huettel B."/>
            <person name="Barry K.W."/>
            <person name="Haridas S."/>
            <person name="Chen C."/>
            <person name="Bauer D."/>
            <person name="Andreopoulos W."/>
            <person name="Pangilinan J."/>
            <person name="LaButti K."/>
            <person name="Riley R."/>
            <person name="Lipzen A."/>
            <person name="Clum A."/>
            <person name="Drula E."/>
            <person name="Henrissat B."/>
            <person name="Kohler A."/>
            <person name="Grigoriev I.V."/>
            <person name="Martin F.M."/>
            <person name="Hacquard S."/>
        </authorList>
    </citation>
    <scope>NUCLEOTIDE SEQUENCE [LARGE SCALE GENOMIC DNA]</scope>
    <source>
        <strain evidence="2 3">MPI-CAGE-CH-0241</strain>
    </source>
</reference>
<feature type="compositionally biased region" description="Low complexity" evidence="1">
    <location>
        <begin position="69"/>
        <end position="78"/>
    </location>
</feature>
<feature type="compositionally biased region" description="Basic and acidic residues" evidence="1">
    <location>
        <begin position="161"/>
        <end position="178"/>
    </location>
</feature>
<feature type="compositionally biased region" description="Basic residues" evidence="1">
    <location>
        <begin position="179"/>
        <end position="190"/>
    </location>
</feature>
<gene>
    <name evidence="2" type="ORF">B0T10DRAFT_470661</name>
</gene>
<dbReference type="Proteomes" id="UP000777438">
    <property type="component" value="Unassembled WGS sequence"/>
</dbReference>
<dbReference type="EMBL" id="JAGPYM010000001">
    <property type="protein sequence ID" value="KAH6900431.1"/>
    <property type="molecule type" value="Genomic_DNA"/>
</dbReference>
<evidence type="ECO:0000313" key="2">
    <source>
        <dbReference type="EMBL" id="KAH6900431.1"/>
    </source>
</evidence>
<name>A0A9P8WJ51_9HYPO</name>